<keyword evidence="1" id="KW-0732">Signal</keyword>
<dbReference type="RefSeq" id="WP_248205347.1">
    <property type="nucleotide sequence ID" value="NZ_JALNMH010000002.1"/>
</dbReference>
<evidence type="ECO:0000256" key="1">
    <source>
        <dbReference type="SAM" id="SignalP"/>
    </source>
</evidence>
<name>A0ABT0GF94_9GAMM</name>
<keyword evidence="3" id="KW-1185">Reference proteome</keyword>
<protein>
    <recommendedName>
        <fullName evidence="4">General secretion pathway protein C</fullName>
    </recommendedName>
</protein>
<evidence type="ECO:0000313" key="3">
    <source>
        <dbReference type="Proteomes" id="UP001431449"/>
    </source>
</evidence>
<gene>
    <name evidence="2" type="ORF">M0G41_04080</name>
</gene>
<evidence type="ECO:0008006" key="4">
    <source>
        <dbReference type="Google" id="ProtNLM"/>
    </source>
</evidence>
<organism evidence="2 3">
    <name type="scientific">Pseudomarimonas salicorniae</name>
    <dbReference type="NCBI Taxonomy" id="2933270"/>
    <lineage>
        <taxon>Bacteria</taxon>
        <taxon>Pseudomonadati</taxon>
        <taxon>Pseudomonadota</taxon>
        <taxon>Gammaproteobacteria</taxon>
        <taxon>Lysobacterales</taxon>
        <taxon>Lysobacteraceae</taxon>
        <taxon>Pseudomarimonas</taxon>
    </lineage>
</organism>
<evidence type="ECO:0000313" key="2">
    <source>
        <dbReference type="EMBL" id="MCK7592844.1"/>
    </source>
</evidence>
<comment type="caution">
    <text evidence="2">The sequence shown here is derived from an EMBL/GenBank/DDBJ whole genome shotgun (WGS) entry which is preliminary data.</text>
</comment>
<proteinExistence type="predicted"/>
<dbReference type="EMBL" id="JALNMH010000002">
    <property type="protein sequence ID" value="MCK7592844.1"/>
    <property type="molecule type" value="Genomic_DNA"/>
</dbReference>
<feature type="signal peptide" evidence="1">
    <location>
        <begin position="1"/>
        <end position="18"/>
    </location>
</feature>
<accession>A0ABT0GF94</accession>
<reference evidence="2" key="1">
    <citation type="submission" date="2022-04" db="EMBL/GenBank/DDBJ databases">
        <title>Lysobacter sp. CAU 1642 isolated from sea sand.</title>
        <authorList>
            <person name="Kim W."/>
        </authorList>
    </citation>
    <scope>NUCLEOTIDE SEQUENCE</scope>
    <source>
        <strain evidence="2">CAU 1642</strain>
    </source>
</reference>
<feature type="chain" id="PRO_5047410507" description="General secretion pathway protein C" evidence="1">
    <location>
        <begin position="19"/>
        <end position="149"/>
    </location>
</feature>
<dbReference type="Proteomes" id="UP001431449">
    <property type="component" value="Unassembled WGS sequence"/>
</dbReference>
<sequence length="149" mass="15560">MIRAATLLVALVPAWAAAQDSGTSTQLGRLFFTPAERVALVGMRLAPGPEPLAGVQPTDTATPVAIAVPMLRLDGLVHRDAQPSIAFLNGRPVEDGGAILEYRVVAGTSSVTLLGADGQRVRLLVGQSLMREQGRIVDPLPPHSLSSPP</sequence>